<dbReference type="AlphaFoldDB" id="A0A660DVP2"/>
<dbReference type="Pfam" id="PF11683">
    <property type="entry name" value="DUF3278"/>
    <property type="match status" value="1"/>
</dbReference>
<accession>A0A660DVP2</accession>
<keyword evidence="1" id="KW-1133">Transmembrane helix</keyword>
<keyword evidence="3" id="KW-1185">Reference proteome</keyword>
<reference evidence="2 3" key="1">
    <citation type="submission" date="2018-11" db="EMBL/GenBank/DDBJ databases">
        <authorList>
            <person name="Wuyts S."/>
        </authorList>
    </citation>
    <scope>NUCLEOTIDE SEQUENCE [LARGE SCALE GENOMIC DNA]</scope>
    <source>
        <strain evidence="2">Lactobacillus mudanjiangensis AMBF249</strain>
    </source>
</reference>
<dbReference type="Proteomes" id="UP000289996">
    <property type="component" value="Unassembled WGS sequence"/>
</dbReference>
<protein>
    <submittedName>
        <fullName evidence="2">Uncharacterized protein</fullName>
    </submittedName>
</protein>
<evidence type="ECO:0000256" key="1">
    <source>
        <dbReference type="SAM" id="Phobius"/>
    </source>
</evidence>
<feature type="transmembrane region" description="Helical" evidence="1">
    <location>
        <begin position="33"/>
        <end position="55"/>
    </location>
</feature>
<dbReference type="InterPro" id="IPR021697">
    <property type="entry name" value="DUF3278"/>
</dbReference>
<dbReference type="RefSeq" id="WP_130845873.1">
    <property type="nucleotide sequence ID" value="NZ_BJDY01000007.1"/>
</dbReference>
<dbReference type="EMBL" id="UYIG01000013">
    <property type="protein sequence ID" value="VDG27408.1"/>
    <property type="molecule type" value="Genomic_DNA"/>
</dbReference>
<sequence>MTREQLVKHVFGLKPQAPITTSQWQIIGRISTIAFCLCITVLLIEPFIIIIWTVFAADDEAILVIFGINFIFVIFGLDTYISLASRRAHLIDDTILVPDLKSAYSQLIWKTLKFTVVGTFIFDLLTGLTSFDHLTLVQELAKPDNLIDALEHSLILNIVFGISEARRIRKQH</sequence>
<evidence type="ECO:0000313" key="3">
    <source>
        <dbReference type="Proteomes" id="UP000289996"/>
    </source>
</evidence>
<evidence type="ECO:0000313" key="2">
    <source>
        <dbReference type="EMBL" id="VDG27408.1"/>
    </source>
</evidence>
<gene>
    <name evidence="2" type="ORF">MUDAN_MDHGFNIF_02293</name>
</gene>
<keyword evidence="1" id="KW-0472">Membrane</keyword>
<feature type="transmembrane region" description="Helical" evidence="1">
    <location>
        <begin position="61"/>
        <end position="81"/>
    </location>
</feature>
<name>A0A660DVP2_9LACO</name>
<keyword evidence="1" id="KW-0812">Transmembrane</keyword>
<organism evidence="2 3">
    <name type="scientific">Lactiplantibacillus mudanjiangensis</name>
    <dbReference type="NCBI Taxonomy" id="1296538"/>
    <lineage>
        <taxon>Bacteria</taxon>
        <taxon>Bacillati</taxon>
        <taxon>Bacillota</taxon>
        <taxon>Bacilli</taxon>
        <taxon>Lactobacillales</taxon>
        <taxon>Lactobacillaceae</taxon>
        <taxon>Lactiplantibacillus</taxon>
    </lineage>
</organism>
<proteinExistence type="predicted"/>